<comment type="caution">
    <text evidence="2">The sequence shown here is derived from an EMBL/GenBank/DDBJ whole genome shotgun (WGS) entry which is preliminary data.</text>
</comment>
<protein>
    <submittedName>
        <fullName evidence="2">Flagellar basal-body rod protein FlgG</fullName>
    </submittedName>
</protein>
<evidence type="ECO:0000313" key="2">
    <source>
        <dbReference type="EMBL" id="KRG20292.1"/>
    </source>
</evidence>
<evidence type="ECO:0000313" key="4">
    <source>
        <dbReference type="Proteomes" id="UP000051497"/>
    </source>
</evidence>
<keyword evidence="2" id="KW-0282">Flagellum</keyword>
<accession>A0A0Q9YTM4</accession>
<dbReference type="RefSeq" id="WP_139016645.1">
    <property type="nucleotide sequence ID" value="NZ_LKAJ02000002.1"/>
</dbReference>
<dbReference type="InterPro" id="IPR037925">
    <property type="entry name" value="FlgE/F/G-like"/>
</dbReference>
<dbReference type="EMBL" id="LKAJ02000002">
    <property type="protein sequence ID" value="MCS5712788.1"/>
    <property type="molecule type" value="Genomic_DNA"/>
</dbReference>
<dbReference type="STRING" id="295108.HT99x_02684"/>
<dbReference type="Pfam" id="PF22692">
    <property type="entry name" value="LlgE_F_G_D1"/>
    <property type="match status" value="1"/>
</dbReference>
<dbReference type="InterPro" id="IPR053967">
    <property type="entry name" value="LlgE_F_G-like_D1"/>
</dbReference>
<dbReference type="SUPFAM" id="SSF117143">
    <property type="entry name" value="Flagellar hook protein flgE"/>
    <property type="match status" value="1"/>
</dbReference>
<evidence type="ECO:0000259" key="1">
    <source>
        <dbReference type="Pfam" id="PF22692"/>
    </source>
</evidence>
<reference evidence="3" key="2">
    <citation type="journal article" date="2016" name="Genome Announc.">
        <title>Draft Genome Sequences of Two Novel Amoeba-Resistant Intranuclear Bacteria, 'Candidatus Berkiella cookevillensis' and 'Candidatus Berkiella aquae'.</title>
        <authorList>
            <person name="Mehari Y.T."/>
            <person name="Arivett B.A."/>
            <person name="Farone A.L."/>
            <person name="Gunderson J.H."/>
            <person name="Farone M.B."/>
        </authorList>
    </citation>
    <scope>NUCLEOTIDE SEQUENCE</scope>
    <source>
        <strain evidence="3">HT99</strain>
    </source>
</reference>
<gene>
    <name evidence="2" type="primary">flgG_2</name>
    <name evidence="3" type="ORF">HT99x_015215</name>
    <name evidence="2" type="ORF">HT99x_02684</name>
</gene>
<dbReference type="AlphaFoldDB" id="A0A0Q9YTM4"/>
<feature type="domain" description="Flagellar hook protein FlgE/F/G-like D1" evidence="1">
    <location>
        <begin position="10"/>
        <end position="45"/>
    </location>
</feature>
<name>A0A0Q9YTM4_9GAMM</name>
<reference evidence="3" key="3">
    <citation type="submission" date="2021-06" db="EMBL/GenBank/DDBJ databases">
        <title>Genomic Description and Analysis of Intracellular Bacteria, Candidatus Berkiella cookevillensis and Candidatus Berkiella aquae.</title>
        <authorList>
            <person name="Kidane D.T."/>
            <person name="Mehari Y.T."/>
            <person name="Rice F.C."/>
            <person name="Arivett B.A."/>
            <person name="Farone A.L."/>
            <person name="Berk S.G."/>
            <person name="Farone M.B."/>
        </authorList>
    </citation>
    <scope>NUCLEOTIDE SEQUENCE</scope>
    <source>
        <strain evidence="3">HT99</strain>
    </source>
</reference>
<proteinExistence type="predicted"/>
<keyword evidence="4" id="KW-1185">Reference proteome</keyword>
<reference evidence="2" key="1">
    <citation type="submission" date="2015-09" db="EMBL/GenBank/DDBJ databases">
        <title>Draft Genome Sequences of Two Novel Amoeba-resistant Intranuclear Bacteria, Candidatus Berkiella cookevillensis and Candidatus Berkiella aquae.</title>
        <authorList>
            <person name="Mehari Y.T."/>
            <person name="Arivett B.A."/>
            <person name="Farone A.L."/>
            <person name="Gunderson J.H."/>
            <person name="Farone M.B."/>
        </authorList>
    </citation>
    <scope>NUCLEOTIDE SEQUENCE [LARGE SCALE GENOMIC DNA]</scope>
    <source>
        <strain evidence="2">HT99</strain>
    </source>
</reference>
<dbReference type="Proteomes" id="UP000051497">
    <property type="component" value="Unassembled WGS sequence"/>
</dbReference>
<dbReference type="EMBL" id="LKAJ01000014">
    <property type="protein sequence ID" value="KRG20292.1"/>
    <property type="molecule type" value="Genomic_DNA"/>
</dbReference>
<evidence type="ECO:0000313" key="3">
    <source>
        <dbReference type="EMBL" id="MCS5712788.1"/>
    </source>
</evidence>
<organism evidence="2">
    <name type="scientific">Candidatus Berkiella aquae</name>
    <dbReference type="NCBI Taxonomy" id="295108"/>
    <lineage>
        <taxon>Bacteria</taxon>
        <taxon>Pseudomonadati</taxon>
        <taxon>Pseudomonadota</taxon>
        <taxon>Gammaproteobacteria</taxon>
        <taxon>Candidatus Berkiellales</taxon>
        <taxon>Candidatus Berkiellaceae</taxon>
        <taxon>Candidatus Berkiella</taxon>
    </lineage>
</organism>
<keyword evidence="2" id="KW-0966">Cell projection</keyword>
<dbReference type="OrthoDB" id="9804559at2"/>
<keyword evidence="2" id="KW-0969">Cilium</keyword>
<sequence>MPTGNVMDIAVNGEGWFSVMSKDGSESYVRTSSMQVTQEGLLPTSFLFLEQVGPLHCLQVKKLKSAQMALSRQQVPIVTARLQ</sequence>